<dbReference type="AlphaFoldDB" id="A0A1Y5SM16"/>
<organism evidence="2 3">
    <name type="scientific">Aquimixticola soesokkakensis</name>
    <dbReference type="NCBI Taxonomy" id="1519096"/>
    <lineage>
        <taxon>Bacteria</taxon>
        <taxon>Pseudomonadati</taxon>
        <taxon>Pseudomonadota</taxon>
        <taxon>Alphaproteobacteria</taxon>
        <taxon>Rhodobacterales</taxon>
        <taxon>Paracoccaceae</taxon>
        <taxon>Aquimixticola</taxon>
    </lineage>
</organism>
<dbReference type="OrthoDB" id="9956850at2"/>
<evidence type="ECO:0000313" key="2">
    <source>
        <dbReference type="EMBL" id="SLN40889.1"/>
    </source>
</evidence>
<keyword evidence="3" id="KW-1185">Reference proteome</keyword>
<protein>
    <submittedName>
        <fullName evidence="2">Uncharacterized protein</fullName>
    </submittedName>
</protein>
<evidence type="ECO:0000313" key="3">
    <source>
        <dbReference type="Proteomes" id="UP000193862"/>
    </source>
</evidence>
<keyword evidence="1" id="KW-1133">Transmembrane helix</keyword>
<keyword evidence="1" id="KW-0472">Membrane</keyword>
<gene>
    <name evidence="2" type="ORF">AQS8620_01562</name>
</gene>
<name>A0A1Y5SM16_9RHOB</name>
<feature type="transmembrane region" description="Helical" evidence="1">
    <location>
        <begin position="51"/>
        <end position="71"/>
    </location>
</feature>
<accession>A0A1Y5SM16</accession>
<dbReference type="RefSeq" id="WP_085836277.1">
    <property type="nucleotide sequence ID" value="NZ_FWFS01000005.1"/>
</dbReference>
<dbReference type="Proteomes" id="UP000193862">
    <property type="component" value="Unassembled WGS sequence"/>
</dbReference>
<sequence length="95" mass="10183">MAFYSDTSFSTYQGRAKRTLGDSKARDGASLATRLTSEELQRPVPRKSMRLPIVTLVLGSIAALAIVAGALNHLPTGSVVSELENIEITLGRLPQ</sequence>
<reference evidence="2 3" key="1">
    <citation type="submission" date="2017-03" db="EMBL/GenBank/DDBJ databases">
        <authorList>
            <person name="Afonso C.L."/>
            <person name="Miller P.J."/>
            <person name="Scott M.A."/>
            <person name="Spackman E."/>
            <person name="Goraichik I."/>
            <person name="Dimitrov K.M."/>
            <person name="Suarez D.L."/>
            <person name="Swayne D.E."/>
        </authorList>
    </citation>
    <scope>NUCLEOTIDE SEQUENCE [LARGE SCALE GENOMIC DNA]</scope>
    <source>
        <strain evidence="2 3">CECT 8620</strain>
    </source>
</reference>
<evidence type="ECO:0000256" key="1">
    <source>
        <dbReference type="SAM" id="Phobius"/>
    </source>
</evidence>
<keyword evidence="1" id="KW-0812">Transmembrane</keyword>
<dbReference type="EMBL" id="FWFS01000005">
    <property type="protein sequence ID" value="SLN40889.1"/>
    <property type="molecule type" value="Genomic_DNA"/>
</dbReference>
<proteinExistence type="predicted"/>